<comment type="subcellular location">
    <subcellularLocation>
        <location evidence="1">Mitochondrion inner membrane</location>
        <topology evidence="1">Single-pass membrane protein</topology>
    </subcellularLocation>
</comment>
<evidence type="ECO:0000256" key="5">
    <source>
        <dbReference type="ARBA" id="ARBA00023128"/>
    </source>
</evidence>
<proteinExistence type="predicted"/>
<dbReference type="PANTHER" id="PTHR14009">
    <property type="entry name" value="LEUCINE ZIPPER-EF-HAND CONTAINING TRANSMEMBRANE PROTEIN"/>
    <property type="match status" value="1"/>
</dbReference>
<reference evidence="11" key="1">
    <citation type="submission" date="2020-03" db="EMBL/GenBank/DDBJ databases">
        <title>Okinawa Rail whole genome shotgun sequence.</title>
        <authorList>
            <person name="Nakajima N."/>
            <person name="Onuma M."/>
            <person name="Endoh D."/>
        </authorList>
    </citation>
    <scope>NUCLEOTIDE SEQUENCE</scope>
</reference>
<evidence type="ECO:0000259" key="10">
    <source>
        <dbReference type="PROSITE" id="PS51758"/>
    </source>
</evidence>
<feature type="domain" description="Letm1 RBD" evidence="10">
    <location>
        <begin position="66"/>
        <end position="278"/>
    </location>
</feature>
<dbReference type="AlphaFoldDB" id="A0A6G1RSB5"/>
<evidence type="ECO:0000256" key="2">
    <source>
        <dbReference type="ARBA" id="ARBA00022692"/>
    </source>
</evidence>
<keyword evidence="3" id="KW-0999">Mitochondrion inner membrane</keyword>
<feature type="transmembrane region" description="Helical" evidence="9">
    <location>
        <begin position="20"/>
        <end position="43"/>
    </location>
</feature>
<evidence type="ECO:0000256" key="1">
    <source>
        <dbReference type="ARBA" id="ARBA00004434"/>
    </source>
</evidence>
<keyword evidence="2 9" id="KW-0812">Transmembrane</keyword>
<dbReference type="Pfam" id="PF07766">
    <property type="entry name" value="LETM1_RBD"/>
    <property type="match status" value="1"/>
</dbReference>
<reference evidence="11" key="2">
    <citation type="submission" date="2020-03" db="EMBL/GenBank/DDBJ databases">
        <authorList>
            <consortium name="Environmental Genome Science Research Promotion Project"/>
            <person name="Nakajima N."/>
            <person name="Onuma M."/>
            <person name="Endoh D."/>
        </authorList>
    </citation>
    <scope>NUCLEOTIDE SEQUENCE</scope>
</reference>
<organism evidence="11">
    <name type="scientific">Hypotaenidia okinawae</name>
    <dbReference type="NCBI Taxonomy" id="2861861"/>
    <lineage>
        <taxon>Eukaryota</taxon>
        <taxon>Metazoa</taxon>
        <taxon>Chordata</taxon>
        <taxon>Craniata</taxon>
        <taxon>Vertebrata</taxon>
        <taxon>Euteleostomi</taxon>
        <taxon>Archelosauria</taxon>
        <taxon>Archosauria</taxon>
        <taxon>Dinosauria</taxon>
        <taxon>Saurischia</taxon>
        <taxon>Theropoda</taxon>
        <taxon>Coelurosauria</taxon>
        <taxon>Aves</taxon>
        <taxon>Neognathae</taxon>
        <taxon>Neoaves</taxon>
        <taxon>Gruiformes</taxon>
        <taxon>Rallidae</taxon>
        <taxon>Hypotaenidia</taxon>
    </lineage>
</organism>
<accession>A0A6G1RSB5</accession>
<dbReference type="InterPro" id="IPR033122">
    <property type="entry name" value="LETM1-like_RBD"/>
</dbReference>
<dbReference type="GO" id="GO:0030003">
    <property type="term" value="P:intracellular monoatomic cation homeostasis"/>
    <property type="evidence" value="ECO:0007669"/>
    <property type="project" value="TreeGrafter"/>
</dbReference>
<dbReference type="EMBL" id="ICPP01009064">
    <property type="protein sequence ID" value="LAC41708.1"/>
    <property type="molecule type" value="Transcribed_RNA"/>
</dbReference>
<dbReference type="PROSITE" id="PS51758">
    <property type="entry name" value="LETM1_RBD"/>
    <property type="match status" value="1"/>
</dbReference>
<evidence type="ECO:0000256" key="8">
    <source>
        <dbReference type="SAM" id="MobiDB-lite"/>
    </source>
</evidence>
<evidence type="ECO:0000313" key="11">
    <source>
        <dbReference type="EMBL" id="LAC41708.1"/>
    </source>
</evidence>
<evidence type="ECO:0000256" key="3">
    <source>
        <dbReference type="ARBA" id="ARBA00022792"/>
    </source>
</evidence>
<feature type="compositionally biased region" description="Polar residues" evidence="8">
    <location>
        <begin position="307"/>
        <end position="318"/>
    </location>
</feature>
<dbReference type="InterPro" id="IPR044202">
    <property type="entry name" value="LETM1/MDM38-like"/>
</dbReference>
<name>A0A6G1RSB5_9GRUI</name>
<keyword evidence="6 9" id="KW-0472">Membrane</keyword>
<evidence type="ECO:0000256" key="6">
    <source>
        <dbReference type="ARBA" id="ARBA00023136"/>
    </source>
</evidence>
<dbReference type="GO" id="GO:0005743">
    <property type="term" value="C:mitochondrial inner membrane"/>
    <property type="evidence" value="ECO:0007669"/>
    <property type="project" value="UniProtKB-SubCell"/>
</dbReference>
<keyword evidence="5 7" id="KW-0496">Mitochondrion</keyword>
<dbReference type="PANTHER" id="PTHR14009:SF7">
    <property type="entry name" value="LETM1 DOMAIN-CONTAINING PROTEIN LETM2, MITOCHONDRIAL"/>
    <property type="match status" value="1"/>
</dbReference>
<sequence>MNLLPTQVLQTRLLRTCADLFRLVPFLVFVIVPFMEFLLPVFLKLFPEMLPSTFETESKKEEKQKKKLNAKLELAKFLRETIAEMAKRNKAGTGQGKQFSSYVHQIRHLGHQPSTQEIVRFSKLFEDELTLEHLERPQLVALCKLLELQPIGTNNLLRFQLLLRLRTIKGDDEMISEEGVHGLSVSELQSACRARGMRSLGLSEEQLKEQLTQWLDLHLKENVPPSLLLLSRALYLIDVKPVPLPQNKVGGAAGITTPLPEGQETLVDPAPVVQGRKDEEFLPQPTETLLDSEVSVQPPPREAKMKASQSSKAGANGA</sequence>
<protein>
    <submittedName>
        <fullName evidence="11">Leucine zipper and EF-hand containing transmembrane protein 2</fullName>
    </submittedName>
</protein>
<dbReference type="GO" id="GO:0043022">
    <property type="term" value="F:ribosome binding"/>
    <property type="evidence" value="ECO:0007669"/>
    <property type="project" value="InterPro"/>
</dbReference>
<evidence type="ECO:0000256" key="9">
    <source>
        <dbReference type="SAM" id="Phobius"/>
    </source>
</evidence>
<feature type="region of interest" description="Disordered" evidence="8">
    <location>
        <begin position="281"/>
        <end position="318"/>
    </location>
</feature>
<keyword evidence="4 9" id="KW-1133">Transmembrane helix</keyword>
<evidence type="ECO:0000256" key="7">
    <source>
        <dbReference type="PROSITE-ProRule" id="PRU01094"/>
    </source>
</evidence>
<evidence type="ECO:0000256" key="4">
    <source>
        <dbReference type="ARBA" id="ARBA00022989"/>
    </source>
</evidence>